<feature type="transmembrane region" description="Helical" evidence="2">
    <location>
        <begin position="257"/>
        <end position="279"/>
    </location>
</feature>
<dbReference type="Pfam" id="PF00226">
    <property type="entry name" value="DnaJ"/>
    <property type="match status" value="1"/>
</dbReference>
<reference evidence="4 5" key="1">
    <citation type="submission" date="2015-03" db="EMBL/GenBank/DDBJ databases">
        <title>RNA-seq based gene annotation and comparative genomics of four Zymoseptoria species reveal species-specific pathogenicity related genes and transposable element activity.</title>
        <authorList>
            <person name="Grandaubert J."/>
            <person name="Bhattacharyya A."/>
            <person name="Stukenbrock E.H."/>
        </authorList>
    </citation>
    <scope>NUCLEOTIDE SEQUENCE [LARGE SCALE GENOMIC DNA]</scope>
    <source>
        <strain evidence="4 5">Zb18110</strain>
    </source>
</reference>
<feature type="compositionally biased region" description="Basic and acidic residues" evidence="1">
    <location>
        <begin position="95"/>
        <end position="106"/>
    </location>
</feature>
<dbReference type="SMART" id="SM00271">
    <property type="entry name" value="DnaJ"/>
    <property type="match status" value="1"/>
</dbReference>
<keyword evidence="5" id="KW-1185">Reference proteome</keyword>
<dbReference type="InterPro" id="IPR001623">
    <property type="entry name" value="DnaJ_domain"/>
</dbReference>
<name>A0A0F4GGP9_9PEZI</name>
<gene>
    <name evidence="4" type="ORF">TI39_contig614g00014</name>
</gene>
<feature type="compositionally biased region" description="Low complexity" evidence="1">
    <location>
        <begin position="182"/>
        <end position="201"/>
    </location>
</feature>
<dbReference type="STRING" id="1047168.A0A0F4GGP9"/>
<dbReference type="InterPro" id="IPR036869">
    <property type="entry name" value="J_dom_sf"/>
</dbReference>
<dbReference type="InterPro" id="IPR053025">
    <property type="entry name" value="Mito_ATP_Synthase-Asso"/>
</dbReference>
<feature type="compositionally biased region" description="Low complexity" evidence="1">
    <location>
        <begin position="109"/>
        <end position="130"/>
    </location>
</feature>
<comment type="caution">
    <text evidence="4">The sequence shown here is derived from an EMBL/GenBank/DDBJ whole genome shotgun (WGS) entry which is preliminary data.</text>
</comment>
<feature type="region of interest" description="Disordered" evidence="1">
    <location>
        <begin position="30"/>
        <end position="51"/>
    </location>
</feature>
<evidence type="ECO:0000256" key="1">
    <source>
        <dbReference type="SAM" id="MobiDB-lite"/>
    </source>
</evidence>
<dbReference type="Proteomes" id="UP000033647">
    <property type="component" value="Unassembled WGS sequence"/>
</dbReference>
<dbReference type="AlphaFoldDB" id="A0A0F4GGP9"/>
<sequence>MIVRSCFHKRTIPPSICSLNNALSTRPFHSSIRRRDEGGNHYNTLDLPTNATPKEIKKQFYKLSKSHHPDLHPNDPSASQNFVKISEAYATLGSPEKKQRYDRDHIQTSSAPSSSPSSPRGSYSSASSSSGPGGRPASGLSRRRTAFRGPPPSFYRSGGWGEHSDKRSEHSQKSSHSHEAQGKSASGPRGPSAGGSSAEPGMGPGGFAAGFDGREIPHFDGRAHTATHEEIEKRQRVRRRRTVQAESAEMAGNGSSVLFNFVVLMCILGLVVGTSGAVYGGKERRERKAAVEAAASKGK</sequence>
<keyword evidence="2" id="KW-1133">Transmembrane helix</keyword>
<evidence type="ECO:0000313" key="4">
    <source>
        <dbReference type="EMBL" id="KJX96566.1"/>
    </source>
</evidence>
<dbReference type="CDD" id="cd06257">
    <property type="entry name" value="DnaJ"/>
    <property type="match status" value="1"/>
</dbReference>
<feature type="compositionally biased region" description="Basic and acidic residues" evidence="1">
    <location>
        <begin position="212"/>
        <end position="234"/>
    </location>
</feature>
<dbReference type="Gene3D" id="1.10.287.110">
    <property type="entry name" value="DnaJ domain"/>
    <property type="match status" value="1"/>
</dbReference>
<dbReference type="PROSITE" id="PS50076">
    <property type="entry name" value="DNAJ_2"/>
    <property type="match status" value="1"/>
</dbReference>
<dbReference type="EMBL" id="LAFY01000606">
    <property type="protein sequence ID" value="KJX96566.1"/>
    <property type="molecule type" value="Genomic_DNA"/>
</dbReference>
<feature type="region of interest" description="Disordered" evidence="1">
    <location>
        <begin position="93"/>
        <end position="238"/>
    </location>
</feature>
<keyword evidence="2" id="KW-0812">Transmembrane</keyword>
<evidence type="ECO:0000256" key="2">
    <source>
        <dbReference type="SAM" id="Phobius"/>
    </source>
</evidence>
<feature type="compositionally biased region" description="Polar residues" evidence="1">
    <location>
        <begin position="41"/>
        <end position="51"/>
    </location>
</feature>
<dbReference type="OrthoDB" id="10250354at2759"/>
<evidence type="ECO:0000259" key="3">
    <source>
        <dbReference type="PROSITE" id="PS50076"/>
    </source>
</evidence>
<dbReference type="PANTHER" id="PTHR44873:SF1">
    <property type="entry name" value="DNAJ HOMOLOG SUBFAMILY C MEMBER 30, MITOCHONDRIAL"/>
    <property type="match status" value="1"/>
</dbReference>
<dbReference type="PANTHER" id="PTHR44873">
    <property type="entry name" value="DNAJ HOMOLOG SUBFAMILY C MEMBER 30, MITOCHONDRIAL"/>
    <property type="match status" value="1"/>
</dbReference>
<organism evidence="4 5">
    <name type="scientific">Zymoseptoria brevis</name>
    <dbReference type="NCBI Taxonomy" id="1047168"/>
    <lineage>
        <taxon>Eukaryota</taxon>
        <taxon>Fungi</taxon>
        <taxon>Dikarya</taxon>
        <taxon>Ascomycota</taxon>
        <taxon>Pezizomycotina</taxon>
        <taxon>Dothideomycetes</taxon>
        <taxon>Dothideomycetidae</taxon>
        <taxon>Mycosphaerellales</taxon>
        <taxon>Mycosphaerellaceae</taxon>
        <taxon>Zymoseptoria</taxon>
    </lineage>
</organism>
<feature type="domain" description="J" evidence="3">
    <location>
        <begin position="40"/>
        <end position="105"/>
    </location>
</feature>
<feature type="compositionally biased region" description="Basic and acidic residues" evidence="1">
    <location>
        <begin position="162"/>
        <end position="181"/>
    </location>
</feature>
<accession>A0A0F4GGP9</accession>
<dbReference type="SUPFAM" id="SSF46565">
    <property type="entry name" value="Chaperone J-domain"/>
    <property type="match status" value="1"/>
</dbReference>
<proteinExistence type="predicted"/>
<dbReference type="PRINTS" id="PR00625">
    <property type="entry name" value="JDOMAIN"/>
</dbReference>
<evidence type="ECO:0000313" key="5">
    <source>
        <dbReference type="Proteomes" id="UP000033647"/>
    </source>
</evidence>
<protein>
    <submittedName>
        <fullName evidence="4">DnaJ-domain-containing protein</fullName>
    </submittedName>
</protein>
<keyword evidence="2" id="KW-0472">Membrane</keyword>